<evidence type="ECO:0008006" key="4">
    <source>
        <dbReference type="Google" id="ProtNLM"/>
    </source>
</evidence>
<gene>
    <name evidence="2" type="ORF">BKH28_05600</name>
</gene>
<dbReference type="RefSeq" id="WP_075417874.1">
    <property type="nucleotide sequence ID" value="NZ_MSKL01000012.1"/>
</dbReference>
<organism evidence="2 3">
    <name type="scientific">Actinomyces oris</name>
    <dbReference type="NCBI Taxonomy" id="544580"/>
    <lineage>
        <taxon>Bacteria</taxon>
        <taxon>Bacillati</taxon>
        <taxon>Actinomycetota</taxon>
        <taxon>Actinomycetes</taxon>
        <taxon>Actinomycetales</taxon>
        <taxon>Actinomycetaceae</taxon>
        <taxon>Actinomyces</taxon>
    </lineage>
</organism>
<dbReference type="EMBL" id="MSKL01000012">
    <property type="protein sequence ID" value="OLO49690.1"/>
    <property type="molecule type" value="Genomic_DNA"/>
</dbReference>
<reference evidence="2 3" key="1">
    <citation type="submission" date="2016-12" db="EMBL/GenBank/DDBJ databases">
        <title>Genomic comparison of strains in the 'Actinomyces naeslundii' group.</title>
        <authorList>
            <person name="Mughal S.R."/>
            <person name="Do T."/>
            <person name="Gilbert S.C."/>
            <person name="Witherden E.A."/>
            <person name="Didelot X."/>
            <person name="Beighton D."/>
        </authorList>
    </citation>
    <scope>NUCLEOTIDE SEQUENCE [LARGE SCALE GENOMIC DNA]</scope>
    <source>
        <strain evidence="2 3">P6N</strain>
    </source>
</reference>
<comment type="caution">
    <text evidence="2">The sequence shown here is derived from an EMBL/GenBank/DDBJ whole genome shotgun (WGS) entry which is preliminary data.</text>
</comment>
<dbReference type="Gene3D" id="1.10.1220.10">
    <property type="entry name" value="Met repressor-like"/>
    <property type="match status" value="1"/>
</dbReference>
<evidence type="ECO:0000256" key="1">
    <source>
        <dbReference type="SAM" id="MobiDB-lite"/>
    </source>
</evidence>
<feature type="region of interest" description="Disordered" evidence="1">
    <location>
        <begin position="47"/>
        <end position="89"/>
    </location>
</feature>
<feature type="compositionally biased region" description="Basic and acidic residues" evidence="1">
    <location>
        <begin position="63"/>
        <end position="77"/>
    </location>
</feature>
<dbReference type="InterPro" id="IPR013321">
    <property type="entry name" value="Arc_rbn_hlx_hlx"/>
</dbReference>
<dbReference type="GO" id="GO:0006355">
    <property type="term" value="P:regulation of DNA-templated transcription"/>
    <property type="evidence" value="ECO:0007669"/>
    <property type="project" value="InterPro"/>
</dbReference>
<accession>A0A1Q8VNM6</accession>
<dbReference type="InterPro" id="IPR010985">
    <property type="entry name" value="Ribbon_hlx_hlx"/>
</dbReference>
<dbReference type="SUPFAM" id="SSF47598">
    <property type="entry name" value="Ribbon-helix-helix"/>
    <property type="match status" value="1"/>
</dbReference>
<sequence>MSGRERKQVLLRLDPAVHAAIAKWAADDLRSVNAQIEVLLRRALDDAGRGVKAAPMRGRGRPRKDGGEDGSKIRTAEPSDSLGPAASSE</sequence>
<evidence type="ECO:0000313" key="2">
    <source>
        <dbReference type="EMBL" id="OLO49690.1"/>
    </source>
</evidence>
<dbReference type="Proteomes" id="UP000186394">
    <property type="component" value="Unassembled WGS sequence"/>
</dbReference>
<protein>
    <recommendedName>
        <fullName evidence="4">Toxin-antitoxin system HicB family antitoxin</fullName>
    </recommendedName>
</protein>
<name>A0A1Q8VNM6_9ACTO</name>
<proteinExistence type="predicted"/>
<evidence type="ECO:0000313" key="3">
    <source>
        <dbReference type="Proteomes" id="UP000186394"/>
    </source>
</evidence>
<dbReference type="OrthoDB" id="9812601at2"/>
<dbReference type="AlphaFoldDB" id="A0A1Q8VNM6"/>